<dbReference type="GO" id="GO:0000160">
    <property type="term" value="P:phosphorelay signal transduction system"/>
    <property type="evidence" value="ECO:0007669"/>
    <property type="project" value="InterPro"/>
</dbReference>
<accession>F4L3B6</accession>
<reference key="2">
    <citation type="submission" date="2011-04" db="EMBL/GenBank/DDBJ databases">
        <title>Complete sequence of chromosome of Haliscomenobacter hydrossis DSM 1100.</title>
        <authorList>
            <consortium name="US DOE Joint Genome Institute (JGI-PGF)"/>
            <person name="Lucas S."/>
            <person name="Han J."/>
            <person name="Lapidus A."/>
            <person name="Bruce D."/>
            <person name="Goodwin L."/>
            <person name="Pitluck S."/>
            <person name="Peters L."/>
            <person name="Kyrpides N."/>
            <person name="Mavromatis K."/>
            <person name="Ivanova N."/>
            <person name="Ovchinnikova G."/>
            <person name="Pagani I."/>
            <person name="Daligault H."/>
            <person name="Detter J.C."/>
            <person name="Han C."/>
            <person name="Land M."/>
            <person name="Hauser L."/>
            <person name="Markowitz V."/>
            <person name="Cheng J.-F."/>
            <person name="Hugenholtz P."/>
            <person name="Woyke T."/>
            <person name="Wu D."/>
            <person name="Verbarg S."/>
            <person name="Frueling A."/>
            <person name="Brambilla E."/>
            <person name="Klenk H.-P."/>
            <person name="Eisen J.A."/>
        </authorList>
    </citation>
    <scope>NUCLEOTIDE SEQUENCE</scope>
    <source>
        <strain>DSM 1100</strain>
    </source>
</reference>
<evidence type="ECO:0000313" key="6">
    <source>
        <dbReference type="EMBL" id="AEE51750.1"/>
    </source>
</evidence>
<evidence type="ECO:0000259" key="5">
    <source>
        <dbReference type="PROSITE" id="PS50110"/>
    </source>
</evidence>
<proteinExistence type="predicted"/>
<dbReference type="SUPFAM" id="SSF52172">
    <property type="entry name" value="CheY-like"/>
    <property type="match status" value="1"/>
</dbReference>
<dbReference type="KEGG" id="hhy:Halhy_3900"/>
<dbReference type="InterPro" id="IPR039420">
    <property type="entry name" value="WalR-like"/>
</dbReference>
<dbReference type="eggNOG" id="COG2197">
    <property type="taxonomic scope" value="Bacteria"/>
</dbReference>
<dbReference type="AlphaFoldDB" id="F4L3B6"/>
<organism evidence="6 7">
    <name type="scientific">Haliscomenobacter hydrossis (strain ATCC 27775 / DSM 1100 / LMG 10767 / O)</name>
    <dbReference type="NCBI Taxonomy" id="760192"/>
    <lineage>
        <taxon>Bacteria</taxon>
        <taxon>Pseudomonadati</taxon>
        <taxon>Bacteroidota</taxon>
        <taxon>Saprospiria</taxon>
        <taxon>Saprospirales</taxon>
        <taxon>Haliscomenobacteraceae</taxon>
        <taxon>Haliscomenobacter</taxon>
    </lineage>
</organism>
<dbReference type="SMART" id="SM00421">
    <property type="entry name" value="HTH_LUXR"/>
    <property type="match status" value="1"/>
</dbReference>
<dbReference type="Proteomes" id="UP000008461">
    <property type="component" value="Chromosome"/>
</dbReference>
<dbReference type="InterPro" id="IPR001789">
    <property type="entry name" value="Sig_transdc_resp-reg_receiver"/>
</dbReference>
<evidence type="ECO:0000256" key="1">
    <source>
        <dbReference type="ARBA" id="ARBA00022553"/>
    </source>
</evidence>
<dbReference type="InterPro" id="IPR016032">
    <property type="entry name" value="Sig_transdc_resp-reg_C-effctor"/>
</dbReference>
<dbReference type="Pfam" id="PF00072">
    <property type="entry name" value="Response_reg"/>
    <property type="match status" value="1"/>
</dbReference>
<keyword evidence="2" id="KW-0238">DNA-binding</keyword>
<dbReference type="PANTHER" id="PTHR43214">
    <property type="entry name" value="TWO-COMPONENT RESPONSE REGULATOR"/>
    <property type="match status" value="1"/>
</dbReference>
<dbReference type="STRING" id="760192.Halhy_3900"/>
<dbReference type="PROSITE" id="PS50043">
    <property type="entry name" value="HTH_LUXR_2"/>
    <property type="match status" value="1"/>
</dbReference>
<dbReference type="SMART" id="SM00448">
    <property type="entry name" value="REC"/>
    <property type="match status" value="1"/>
</dbReference>
<dbReference type="GO" id="GO:0006355">
    <property type="term" value="P:regulation of DNA-templated transcription"/>
    <property type="evidence" value="ECO:0007669"/>
    <property type="project" value="InterPro"/>
</dbReference>
<keyword evidence="1 3" id="KW-0597">Phosphoprotein</keyword>
<name>F4L3B6_HALH1</name>
<dbReference type="InterPro" id="IPR011006">
    <property type="entry name" value="CheY-like_superfamily"/>
</dbReference>
<dbReference type="EMBL" id="CP002691">
    <property type="protein sequence ID" value="AEE51750.1"/>
    <property type="molecule type" value="Genomic_DNA"/>
</dbReference>
<sequence>MIKVTIVDDHVIFAEGLESIFSDAHDIQILARCHNAESFWEVMDHNSIDVVLLDISLPDVSGLNLCEQIVRKYPNTRVIALTMHDEPSLVKKMIKKGAMAYLLKNTTKAELLAAIRTVYSGKKYYNENLMQLLLESEDKPKKNPAMGGRPHLTRREKEVLELIAVGLTTQQIAEKLFVSIKAVEFHRSSLLTKFGTQNTPSMIKEAIEYEFIS</sequence>
<feature type="domain" description="HTH luxR-type" evidence="4">
    <location>
        <begin position="145"/>
        <end position="210"/>
    </location>
</feature>
<dbReference type="PROSITE" id="PS50110">
    <property type="entry name" value="RESPONSE_REGULATORY"/>
    <property type="match status" value="1"/>
</dbReference>
<dbReference type="PRINTS" id="PR00038">
    <property type="entry name" value="HTHLUXR"/>
</dbReference>
<gene>
    <name evidence="6" type="ordered locus">Halhy_3900</name>
</gene>
<evidence type="ECO:0000313" key="7">
    <source>
        <dbReference type="Proteomes" id="UP000008461"/>
    </source>
</evidence>
<reference evidence="6 7" key="1">
    <citation type="journal article" date="2011" name="Stand. Genomic Sci.">
        <title>Complete genome sequence of Haliscomenobacter hydrossis type strain (O).</title>
        <authorList>
            <consortium name="US DOE Joint Genome Institute (JGI-PGF)"/>
            <person name="Daligault H."/>
            <person name="Lapidus A."/>
            <person name="Zeytun A."/>
            <person name="Nolan M."/>
            <person name="Lucas S."/>
            <person name="Del Rio T.G."/>
            <person name="Tice H."/>
            <person name="Cheng J.F."/>
            <person name="Tapia R."/>
            <person name="Han C."/>
            <person name="Goodwin L."/>
            <person name="Pitluck S."/>
            <person name="Liolios K."/>
            <person name="Pagani I."/>
            <person name="Ivanova N."/>
            <person name="Huntemann M."/>
            <person name="Mavromatis K."/>
            <person name="Mikhailova N."/>
            <person name="Pati A."/>
            <person name="Chen A."/>
            <person name="Palaniappan K."/>
            <person name="Land M."/>
            <person name="Hauser L."/>
            <person name="Brambilla E.M."/>
            <person name="Rohde M."/>
            <person name="Verbarg S."/>
            <person name="Goker M."/>
            <person name="Bristow J."/>
            <person name="Eisen J.A."/>
            <person name="Markowitz V."/>
            <person name="Hugenholtz P."/>
            <person name="Kyrpides N.C."/>
            <person name="Klenk H.P."/>
            <person name="Woyke T."/>
        </authorList>
    </citation>
    <scope>NUCLEOTIDE SEQUENCE [LARGE SCALE GENOMIC DNA]</scope>
    <source>
        <strain evidence="7">ATCC 27775 / DSM 1100 / LMG 10767 / O</strain>
    </source>
</reference>
<keyword evidence="7" id="KW-1185">Reference proteome</keyword>
<evidence type="ECO:0000256" key="3">
    <source>
        <dbReference type="PROSITE-ProRule" id="PRU00169"/>
    </source>
</evidence>
<dbReference type="OrthoDB" id="9797341at2"/>
<dbReference type="CDD" id="cd06170">
    <property type="entry name" value="LuxR_C_like"/>
    <property type="match status" value="1"/>
</dbReference>
<feature type="domain" description="Response regulatory" evidence="5">
    <location>
        <begin position="3"/>
        <end position="119"/>
    </location>
</feature>
<dbReference type="Pfam" id="PF00196">
    <property type="entry name" value="GerE"/>
    <property type="match status" value="1"/>
</dbReference>
<dbReference type="GO" id="GO:0003677">
    <property type="term" value="F:DNA binding"/>
    <property type="evidence" value="ECO:0007669"/>
    <property type="project" value="UniProtKB-KW"/>
</dbReference>
<feature type="modified residue" description="4-aspartylphosphate" evidence="3">
    <location>
        <position position="54"/>
    </location>
</feature>
<dbReference type="RefSeq" id="WP_013766289.1">
    <property type="nucleotide sequence ID" value="NC_015510.1"/>
</dbReference>
<protein>
    <submittedName>
        <fullName evidence="6">Two component transcriptional regulator, LuxR family</fullName>
    </submittedName>
</protein>
<evidence type="ECO:0000259" key="4">
    <source>
        <dbReference type="PROSITE" id="PS50043"/>
    </source>
</evidence>
<dbReference type="InterPro" id="IPR000792">
    <property type="entry name" value="Tscrpt_reg_LuxR_C"/>
</dbReference>
<dbReference type="CDD" id="cd17535">
    <property type="entry name" value="REC_NarL-like"/>
    <property type="match status" value="1"/>
</dbReference>
<dbReference type="Gene3D" id="3.40.50.2300">
    <property type="match status" value="1"/>
</dbReference>
<dbReference type="HOGENOM" id="CLU_000445_90_8_10"/>
<dbReference type="SUPFAM" id="SSF46894">
    <property type="entry name" value="C-terminal effector domain of the bipartite response regulators"/>
    <property type="match status" value="1"/>
</dbReference>
<dbReference type="InterPro" id="IPR058245">
    <property type="entry name" value="NreC/VraR/RcsB-like_REC"/>
</dbReference>
<dbReference type="PANTHER" id="PTHR43214:SF43">
    <property type="entry name" value="TWO-COMPONENT RESPONSE REGULATOR"/>
    <property type="match status" value="1"/>
</dbReference>
<evidence type="ECO:0000256" key="2">
    <source>
        <dbReference type="ARBA" id="ARBA00023125"/>
    </source>
</evidence>